<evidence type="ECO:0000256" key="5">
    <source>
        <dbReference type="ARBA" id="ARBA00022944"/>
    </source>
</evidence>
<comment type="similarity">
    <text evidence="2">Belongs to the CDP-glycerol glycerophosphotransferase family.</text>
</comment>
<keyword evidence="3" id="KW-1003">Cell membrane</keyword>
<dbReference type="Proteomes" id="UP000005413">
    <property type="component" value="Unassembled WGS sequence"/>
</dbReference>
<protein>
    <submittedName>
        <fullName evidence="7">CDP-glycerol: N-acetyl-beta-D-mannosaminyl-1,4-N-acetyl-D-glucosaminyldiphosphoundecaprenyl</fullName>
    </submittedName>
</protein>
<evidence type="ECO:0000256" key="6">
    <source>
        <dbReference type="ARBA" id="ARBA00023136"/>
    </source>
</evidence>
<keyword evidence="8" id="KW-1185">Reference proteome</keyword>
<keyword evidence="4" id="KW-0808">Transferase</keyword>
<evidence type="ECO:0000256" key="2">
    <source>
        <dbReference type="ARBA" id="ARBA00010488"/>
    </source>
</evidence>
<keyword evidence="5" id="KW-0777">Teichoic acid biosynthesis</keyword>
<dbReference type="InterPro" id="IPR051612">
    <property type="entry name" value="Teichoic_Acid_Biosynth"/>
</dbReference>
<dbReference type="AlphaFoldDB" id="G5JM60"/>
<dbReference type="InterPro" id="IPR043148">
    <property type="entry name" value="TagF_C"/>
</dbReference>
<dbReference type="GO" id="GO:0019350">
    <property type="term" value="P:teichoic acid biosynthetic process"/>
    <property type="evidence" value="ECO:0007669"/>
    <property type="project" value="UniProtKB-KW"/>
</dbReference>
<keyword evidence="6" id="KW-0472">Membrane</keyword>
<gene>
    <name evidence="7" type="ORF">SS7213T_12917</name>
</gene>
<organism evidence="7 8">
    <name type="scientific">Staphylococcus simiae CCM 7213 = CCUG 51256</name>
    <dbReference type="NCBI Taxonomy" id="911238"/>
    <lineage>
        <taxon>Bacteria</taxon>
        <taxon>Bacillati</taxon>
        <taxon>Bacillota</taxon>
        <taxon>Bacilli</taxon>
        <taxon>Bacillales</taxon>
        <taxon>Staphylococcaceae</taxon>
        <taxon>Staphylococcus</taxon>
    </lineage>
</organism>
<sequence length="353" mass="40992">MIIKLITIAMFPVRIKSGHITVLMTFPDDMMPIITTLHEEGYDLTVITNKTNNHLLQNLAHTTVINSNQSHVLQQVKALKEAKVVIIDNYYLLLGGFRKNKDQTIIQTWHASGALKLFGLADHQVDNNNKKIVAQYKKVYNATDYYLIGSDNMSQCFATAYATNEHQMLKYGLPRLQQYFITDMKQLKKKLKERYHINKKLVVYLPTYRENTDNKTLDKAYFEQQLPNYTLISKYHPSVKTNDNSLITTPELLIMADLIISDYSSIPIEASLINTPTIFFVYDEEEYEKTRGLNSYYYQIPAAYKVKSEGELIALIRESHTAFLPIFKDWHQYNDENSMTKLIKFIESVMKNK</sequence>
<name>G5JM60_9STAP</name>
<dbReference type="EMBL" id="AEUN01000553">
    <property type="protein sequence ID" value="EHJ06707.1"/>
    <property type="molecule type" value="Genomic_DNA"/>
</dbReference>
<proteinExistence type="inferred from homology"/>
<reference evidence="7 8" key="1">
    <citation type="journal article" date="2012" name="BMC Genomics">
        <title>Comparative genomic analysis of the genus Staphylococcus including Staphylococcus aureus and its newly described sister species Staphylococcus simiae.</title>
        <authorList>
            <person name="Suzuki H."/>
            <person name="Lefebure T."/>
            <person name="Pavinski Bitar P."/>
            <person name="Stanhope M.J."/>
        </authorList>
    </citation>
    <scope>NUCLEOTIDE SEQUENCE [LARGE SCALE GENOMIC DNA]</scope>
    <source>
        <strain evidence="7 8">CCM 7213</strain>
    </source>
</reference>
<dbReference type="Gene3D" id="3.40.50.12580">
    <property type="match status" value="1"/>
</dbReference>
<dbReference type="InterPro" id="IPR049698">
    <property type="entry name" value="TarB"/>
</dbReference>
<evidence type="ECO:0000313" key="8">
    <source>
        <dbReference type="Proteomes" id="UP000005413"/>
    </source>
</evidence>
<dbReference type="InterPro" id="IPR007554">
    <property type="entry name" value="Glycerophosphate_synth"/>
</dbReference>
<accession>G5JM60</accession>
<dbReference type="Pfam" id="PF04464">
    <property type="entry name" value="Glyphos_transf"/>
    <property type="match status" value="1"/>
</dbReference>
<dbReference type="SUPFAM" id="SSF53756">
    <property type="entry name" value="UDP-Glycosyltransferase/glycogen phosphorylase"/>
    <property type="match status" value="1"/>
</dbReference>
<evidence type="ECO:0000256" key="4">
    <source>
        <dbReference type="ARBA" id="ARBA00022679"/>
    </source>
</evidence>
<comment type="subcellular location">
    <subcellularLocation>
        <location evidence="1">Cell membrane</location>
        <topology evidence="1">Peripheral membrane protein</topology>
    </subcellularLocation>
</comment>
<dbReference type="NCBIfam" id="NF041711">
    <property type="entry name" value="TagprimaseTarB"/>
    <property type="match status" value="1"/>
</dbReference>
<evidence type="ECO:0000256" key="3">
    <source>
        <dbReference type="ARBA" id="ARBA00022475"/>
    </source>
</evidence>
<dbReference type="GO" id="GO:0005886">
    <property type="term" value="C:plasma membrane"/>
    <property type="evidence" value="ECO:0007669"/>
    <property type="project" value="UniProtKB-SubCell"/>
</dbReference>
<dbReference type="PANTHER" id="PTHR37316">
    <property type="entry name" value="TEICHOIC ACID GLYCEROL-PHOSPHATE PRIMASE"/>
    <property type="match status" value="1"/>
</dbReference>
<dbReference type="Gene3D" id="3.40.50.11820">
    <property type="match status" value="1"/>
</dbReference>
<dbReference type="PANTHER" id="PTHR37316:SF1">
    <property type="entry name" value="TEICHOIC ACID GLYCEROL-PHOSPHATE PRIMASE"/>
    <property type="match status" value="1"/>
</dbReference>
<comment type="caution">
    <text evidence="7">The sequence shown here is derived from an EMBL/GenBank/DDBJ whole genome shotgun (WGS) entry which is preliminary data.</text>
</comment>
<dbReference type="InterPro" id="IPR043149">
    <property type="entry name" value="TagF_N"/>
</dbReference>
<dbReference type="PATRIC" id="fig|911238.3.peg.2287"/>
<dbReference type="GO" id="GO:0047355">
    <property type="term" value="F:CDP-glycerol glycerophosphotransferase activity"/>
    <property type="evidence" value="ECO:0007669"/>
    <property type="project" value="InterPro"/>
</dbReference>
<evidence type="ECO:0000256" key="1">
    <source>
        <dbReference type="ARBA" id="ARBA00004202"/>
    </source>
</evidence>
<evidence type="ECO:0000313" key="7">
    <source>
        <dbReference type="EMBL" id="EHJ06707.1"/>
    </source>
</evidence>